<dbReference type="PANTHER" id="PTHR34512">
    <property type="entry name" value="CELL SURFACE PROTEIN"/>
    <property type="match status" value="1"/>
</dbReference>
<dbReference type="SUPFAM" id="SSF50998">
    <property type="entry name" value="Quinoprotein alcohol dehydrogenase-like"/>
    <property type="match status" value="1"/>
</dbReference>
<feature type="domain" description="Pyrrolo-quinoline quinone repeat" evidence="2">
    <location>
        <begin position="426"/>
        <end position="485"/>
    </location>
</feature>
<protein>
    <submittedName>
        <fullName evidence="3">Outer membrane protein assembly factor BamB</fullName>
    </submittedName>
</protein>
<feature type="region of interest" description="Disordered" evidence="1">
    <location>
        <begin position="1"/>
        <end position="43"/>
    </location>
</feature>
<dbReference type="PANTHER" id="PTHR34512:SF30">
    <property type="entry name" value="OUTER MEMBRANE PROTEIN ASSEMBLY FACTOR BAMB"/>
    <property type="match status" value="1"/>
</dbReference>
<feature type="compositionally biased region" description="Low complexity" evidence="1">
    <location>
        <begin position="33"/>
        <end position="42"/>
    </location>
</feature>
<dbReference type="EMBL" id="CP060436">
    <property type="protein sequence ID" value="QPM89978.1"/>
    <property type="molecule type" value="Genomic_DNA"/>
</dbReference>
<dbReference type="KEGG" id="palw:PSAL_012090"/>
<evidence type="ECO:0000313" key="4">
    <source>
        <dbReference type="Proteomes" id="UP000283786"/>
    </source>
</evidence>
<dbReference type="Proteomes" id="UP000283786">
    <property type="component" value="Chromosome"/>
</dbReference>
<dbReference type="SMART" id="SM00564">
    <property type="entry name" value="PQQ"/>
    <property type="match status" value="6"/>
</dbReference>
<dbReference type="AlphaFoldDB" id="A0A418SC50"/>
<organism evidence="3 4">
    <name type="scientific">Pseudooceanicola algae</name>
    <dbReference type="NCBI Taxonomy" id="1537215"/>
    <lineage>
        <taxon>Bacteria</taxon>
        <taxon>Pseudomonadati</taxon>
        <taxon>Pseudomonadota</taxon>
        <taxon>Alphaproteobacteria</taxon>
        <taxon>Rhodobacterales</taxon>
        <taxon>Paracoccaceae</taxon>
        <taxon>Pseudooceanicola</taxon>
    </lineage>
</organism>
<evidence type="ECO:0000256" key="1">
    <source>
        <dbReference type="SAM" id="MobiDB-lite"/>
    </source>
</evidence>
<accession>A0A418SC50</accession>
<evidence type="ECO:0000259" key="2">
    <source>
        <dbReference type="Pfam" id="PF13360"/>
    </source>
</evidence>
<feature type="compositionally biased region" description="Polar residues" evidence="1">
    <location>
        <begin position="19"/>
        <end position="32"/>
    </location>
</feature>
<keyword evidence="4" id="KW-1185">Reference proteome</keyword>
<reference evidence="3 4" key="1">
    <citation type="submission" date="2020-08" db="EMBL/GenBank/DDBJ databases">
        <title>Genome sequence of Rhodobacteraceae bacterium Lw-13e.</title>
        <authorList>
            <person name="Poehlein A."/>
            <person name="Wolter L."/>
            <person name="Daniel R."/>
            <person name="Brinkhoff T."/>
        </authorList>
    </citation>
    <scope>NUCLEOTIDE SEQUENCE [LARGE SCALE GENOMIC DNA]</scope>
    <source>
        <strain evidence="3 4">Lw-13e</strain>
    </source>
</reference>
<dbReference type="RefSeq" id="WP_231388631.1">
    <property type="nucleotide sequence ID" value="NZ_CP060436.1"/>
</dbReference>
<sequence length="486" mass="50016">MAKAVTKSHNSGPVADTGQVVQSDHSVQSAQVGRSRAFGSAARGRKPVGHAAIVAAVAGLMALSACTEREILLSGPREDLHAVTGDTAAQEAPPVNRAEPISLPAISANADWTQGAGSPATRTSNAALGANAQEIWAVSVGEGETRKSEITADPVVAAGRVFAMDAGASVTAVTPGGQTLWSRDLTPVQDRAGEASGGGLAYANGRLFVASGYGMLTALDPASGAVLWQQKLGASATGAPSAYGDLVYVTAGEEEGWAINQSDGRVQWQTSATPDINNLSGAPSPAVNDQYVIFGFGSGELRAAFRRGGLGIWAAPISGRREGFARSNISDITGDPVISGNTVFAGNQSGRMVALQLANGERLWTADEGPMNPVWPAGNSVFLLSDENKLIRLSASSGERIWAVDLPFFTGTKPKKQEQVYAHYGPILAGGRLVTASSDGLVRFFDPVSGALTRSLPIEGGAASAPVVAGGILYVVSRDGVLHAYR</sequence>
<dbReference type="InterPro" id="IPR002372">
    <property type="entry name" value="PQQ_rpt_dom"/>
</dbReference>
<evidence type="ECO:0000313" key="3">
    <source>
        <dbReference type="EMBL" id="QPM89978.1"/>
    </source>
</evidence>
<dbReference type="InterPro" id="IPR018391">
    <property type="entry name" value="PQQ_b-propeller_rpt"/>
</dbReference>
<feature type="domain" description="Pyrrolo-quinoline quinone repeat" evidence="2">
    <location>
        <begin position="168"/>
        <end position="403"/>
    </location>
</feature>
<dbReference type="InterPro" id="IPR011047">
    <property type="entry name" value="Quinoprotein_ADH-like_sf"/>
</dbReference>
<proteinExistence type="predicted"/>
<dbReference type="Pfam" id="PF13360">
    <property type="entry name" value="PQQ_2"/>
    <property type="match status" value="2"/>
</dbReference>
<dbReference type="Gene3D" id="2.130.10.10">
    <property type="entry name" value="YVTN repeat-like/Quinoprotein amine dehydrogenase"/>
    <property type="match status" value="1"/>
</dbReference>
<name>A0A418SC50_9RHOB</name>
<dbReference type="InterPro" id="IPR015943">
    <property type="entry name" value="WD40/YVTN_repeat-like_dom_sf"/>
</dbReference>
<gene>
    <name evidence="3" type="primary">bamB_1</name>
    <name evidence="3" type="ORF">PSAL_012090</name>
</gene>